<feature type="region of interest" description="Disordered" evidence="6">
    <location>
        <begin position="1"/>
        <end position="20"/>
    </location>
</feature>
<dbReference type="GO" id="GO:0005886">
    <property type="term" value="C:plasma membrane"/>
    <property type="evidence" value="ECO:0007669"/>
    <property type="project" value="UniProtKB-SubCell"/>
</dbReference>
<evidence type="ECO:0000256" key="6">
    <source>
        <dbReference type="SAM" id="MobiDB-lite"/>
    </source>
</evidence>
<reference evidence="9 10" key="1">
    <citation type="journal article" date="2021" name="Nat. Commun.">
        <title>Incipient diploidization of the medicinal plant Perilla within 10,000 years.</title>
        <authorList>
            <person name="Zhang Y."/>
            <person name="Shen Q."/>
            <person name="Leng L."/>
            <person name="Zhang D."/>
            <person name="Chen S."/>
            <person name="Shi Y."/>
            <person name="Ning Z."/>
            <person name="Chen S."/>
        </authorList>
    </citation>
    <scope>NUCLEOTIDE SEQUENCE [LARGE SCALE GENOMIC DNA]</scope>
    <source>
        <strain evidence="10">cv. PC099</strain>
    </source>
</reference>
<dbReference type="Proteomes" id="UP001190926">
    <property type="component" value="Unassembled WGS sequence"/>
</dbReference>
<name>A0AAD4JA59_PERFH</name>
<evidence type="ECO:0000256" key="2">
    <source>
        <dbReference type="ARBA" id="ARBA00022475"/>
    </source>
</evidence>
<dbReference type="InterPro" id="IPR032818">
    <property type="entry name" value="DedA-like"/>
</dbReference>
<feature type="transmembrane region" description="Helical" evidence="7">
    <location>
        <begin position="94"/>
        <end position="115"/>
    </location>
</feature>
<evidence type="ECO:0000256" key="5">
    <source>
        <dbReference type="ARBA" id="ARBA00023136"/>
    </source>
</evidence>
<dbReference type="PANTHER" id="PTHR30353">
    <property type="entry name" value="INNER MEMBRANE PROTEIN DEDA-RELATED"/>
    <property type="match status" value="1"/>
</dbReference>
<evidence type="ECO:0000256" key="4">
    <source>
        <dbReference type="ARBA" id="ARBA00022989"/>
    </source>
</evidence>
<feature type="transmembrane region" description="Helical" evidence="7">
    <location>
        <begin position="329"/>
        <end position="358"/>
    </location>
</feature>
<dbReference type="InterPro" id="IPR032816">
    <property type="entry name" value="VTT_dom"/>
</dbReference>
<keyword evidence="10" id="KW-1185">Reference proteome</keyword>
<evidence type="ECO:0000259" key="8">
    <source>
        <dbReference type="Pfam" id="PF09335"/>
    </source>
</evidence>
<feature type="domain" description="VTT" evidence="8">
    <location>
        <begin position="217"/>
        <end position="318"/>
    </location>
</feature>
<organism evidence="9 10">
    <name type="scientific">Perilla frutescens var. hirtella</name>
    <name type="common">Perilla citriodora</name>
    <name type="synonym">Perilla setoyensis</name>
    <dbReference type="NCBI Taxonomy" id="608512"/>
    <lineage>
        <taxon>Eukaryota</taxon>
        <taxon>Viridiplantae</taxon>
        <taxon>Streptophyta</taxon>
        <taxon>Embryophyta</taxon>
        <taxon>Tracheophyta</taxon>
        <taxon>Spermatophyta</taxon>
        <taxon>Magnoliopsida</taxon>
        <taxon>eudicotyledons</taxon>
        <taxon>Gunneridae</taxon>
        <taxon>Pentapetalae</taxon>
        <taxon>asterids</taxon>
        <taxon>lamiids</taxon>
        <taxon>Lamiales</taxon>
        <taxon>Lamiaceae</taxon>
        <taxon>Nepetoideae</taxon>
        <taxon>Elsholtzieae</taxon>
        <taxon>Perilla</taxon>
    </lineage>
</organism>
<evidence type="ECO:0000256" key="3">
    <source>
        <dbReference type="ARBA" id="ARBA00022692"/>
    </source>
</evidence>
<feature type="transmembrane region" description="Helical" evidence="7">
    <location>
        <begin position="300"/>
        <end position="323"/>
    </location>
</feature>
<comment type="caution">
    <text evidence="9">The sequence shown here is derived from an EMBL/GenBank/DDBJ whole genome shotgun (WGS) entry which is preliminary data.</text>
</comment>
<feature type="transmembrane region" description="Helical" evidence="7">
    <location>
        <begin position="211"/>
        <end position="235"/>
    </location>
</feature>
<evidence type="ECO:0000256" key="1">
    <source>
        <dbReference type="ARBA" id="ARBA00004651"/>
    </source>
</evidence>
<evidence type="ECO:0000256" key="7">
    <source>
        <dbReference type="SAM" id="Phobius"/>
    </source>
</evidence>
<protein>
    <submittedName>
        <fullName evidence="9">Transmembrane protein</fullName>
    </submittedName>
</protein>
<keyword evidence="2" id="KW-1003">Cell membrane</keyword>
<keyword evidence="5 7" id="KW-0472">Membrane</keyword>
<feature type="transmembrane region" description="Helical" evidence="7">
    <location>
        <begin position="162"/>
        <end position="191"/>
    </location>
</feature>
<dbReference type="AlphaFoldDB" id="A0AAD4JA59"/>
<accession>A0AAD4JA59</accession>
<evidence type="ECO:0000313" key="10">
    <source>
        <dbReference type="Proteomes" id="UP001190926"/>
    </source>
</evidence>
<comment type="subcellular location">
    <subcellularLocation>
        <location evidence="1">Cell membrane</location>
        <topology evidence="1">Multi-pass membrane protein</topology>
    </subcellularLocation>
</comment>
<keyword evidence="3 7" id="KW-0812">Transmembrane</keyword>
<proteinExistence type="predicted"/>
<dbReference type="Pfam" id="PF09335">
    <property type="entry name" value="VTT_dom"/>
    <property type="match status" value="1"/>
</dbReference>
<dbReference type="EMBL" id="SDAM02000104">
    <property type="protein sequence ID" value="KAH6829789.1"/>
    <property type="molecule type" value="Genomic_DNA"/>
</dbReference>
<dbReference type="PANTHER" id="PTHR30353:SF0">
    <property type="entry name" value="TRANSMEMBRANE PROTEIN"/>
    <property type="match status" value="1"/>
</dbReference>
<evidence type="ECO:0000313" key="9">
    <source>
        <dbReference type="EMBL" id="KAH6829789.1"/>
    </source>
</evidence>
<sequence length="364" mass="39821">MAVLVNGPSSVLTLPPPPHSSDHRRLHFCRSRILSGNDKVLFKSLRFRIRTFQHDGAESSDAAKFEVIPDDQNRVSDTAVESLGDKKAGSRSSFLSKLGILLGIAAVITLVLVGVNPPSLGTSTGIQFLQDGSSSTLVSSARAFSFRAFGCTVLLPEYAPGWIYFWLLMAAGCGLFISEEALNIWVGVTLARLLSLDGTWQSLVDSFSRNAPYILSTVLWVYWGVCISDMIPFYLGKFFRQSRASDDIRSKLGVGEEKAKEITQTVQRYGNLIGFVERFSLGVRNPTAFLAGAMNVSPECFFAGVCCGGLITLPLQLAIGFLLRERPVFALATVATVVGIWTVFPYALAALTALFFYLRRRYSS</sequence>
<keyword evidence="4 7" id="KW-1133">Transmembrane helix</keyword>
<gene>
    <name evidence="9" type="ORF">C2S53_010746</name>
</gene>